<keyword evidence="3" id="KW-0119">Carbohydrate metabolism</keyword>
<dbReference type="AlphaFoldDB" id="U4LL12"/>
<dbReference type="InterPro" id="IPR017853">
    <property type="entry name" value="GH"/>
</dbReference>
<dbReference type="OrthoDB" id="4664297at2759"/>
<dbReference type="Pfam" id="PF05691">
    <property type="entry name" value="Raffinose_syn"/>
    <property type="match status" value="2"/>
</dbReference>
<evidence type="ECO:0000313" key="6">
    <source>
        <dbReference type="Proteomes" id="UP000018144"/>
    </source>
</evidence>
<dbReference type="eggNOG" id="ENOG502QPVE">
    <property type="taxonomic scope" value="Eukaryota"/>
</dbReference>
<sequence length="821" mass="90956">MFIKAVLSPSLGASTIVDSSTEAIQFVASLEVSRDTQHDWIVELWYGRSHSDWQSAAFSPASSDEVTVFHADAHPATSKRIFTLSLPLDGNPAPISFTLRFKPSVQAEWIWSQEQYNIPDGLLIFSSPHSSVTFSSLFSGTDSSVSISSLTSAQGVEMFQVTSPAPAMTDQWSNTNLGTPIDITSYYALAKKGGPWMGPQQGRDTFMVTADTLLMGYLRSDGRHVVILALSGIQDTTTYIRSGTGRVLLKSLNDSGKEGKHQAIIATGLNWQELVTAAFEQARGMLRSAGITEESAPEEVQPLWRESWYDGLGYCTWNSLGRELTQDRILASLQDLHDAGIFVTTLIVDDNWQSLDANRRWDKFEANEYFPQGLKGFTSEVKRRFPNIKHIAVWHAIIGYWEGVSPNGWIAKNYKTTTIKWHGGWDVTVVDETDISRLYNDFYTFLSRSGVDSIKCDVQVSLTEFDHATDRARLLPAYQSALHISSLRHFQGRIIYCMSQCPQLMLPSLLPKTSPTVLLRNSDDFFPDIPDSHLWHLFCNAMNNIYTSHLNVLPDWDMFQTSLPIYGGVHAAGRCISGGPIYITDSPGAHSLPLVRGMAAQSIKDKNRLVILRPSEVAMPVDPYVAYNGNRLLKVTNVFNRGGPRGSSSMMAVFNVSSSENSEIIKVSEFTGIKEGGKYLVRQHGTGKCFTVTAGDQLMVLTLKQAGWEVFRVVELKGKVAVLGLLEQIAGVAGVVDEMVGEKEVMVKLKALGVLGIYIEDLEKREVSDLMILADGKPIPPETVRKSGQDPKVLEIDIETAYNKMGSWRNYSGEVTITVYL</sequence>
<evidence type="ECO:0000256" key="2">
    <source>
        <dbReference type="ARBA" id="ARBA00007240"/>
    </source>
</evidence>
<evidence type="ECO:0000313" key="5">
    <source>
        <dbReference type="EMBL" id="CCX30055.1"/>
    </source>
</evidence>
<evidence type="ECO:0000256" key="1">
    <source>
        <dbReference type="ARBA" id="ARBA00001255"/>
    </source>
</evidence>
<dbReference type="Proteomes" id="UP000018144">
    <property type="component" value="Unassembled WGS sequence"/>
</dbReference>
<gene>
    <name evidence="5" type="ORF">PCON_08047</name>
</gene>
<keyword evidence="5" id="KW-0808">Transferase</keyword>
<dbReference type="SUPFAM" id="SSF51445">
    <property type="entry name" value="(Trans)glycosidases"/>
    <property type="match status" value="1"/>
</dbReference>
<dbReference type="PANTHER" id="PTHR31268">
    <property type="match status" value="1"/>
</dbReference>
<evidence type="ECO:0000256" key="4">
    <source>
        <dbReference type="ARBA" id="ARBA00049426"/>
    </source>
</evidence>
<dbReference type="InterPro" id="IPR013785">
    <property type="entry name" value="Aldolase_TIM"/>
</dbReference>
<dbReference type="OMA" id="WHIHTNS"/>
<evidence type="ECO:0000256" key="3">
    <source>
        <dbReference type="ARBA" id="ARBA00023277"/>
    </source>
</evidence>
<comment type="similarity">
    <text evidence="2">Belongs to the glycosyl hydrolases 36 family.</text>
</comment>
<dbReference type="GO" id="GO:0047274">
    <property type="term" value="F:galactinol-sucrose galactosyltransferase activity"/>
    <property type="evidence" value="ECO:0007669"/>
    <property type="project" value="UniProtKB-EC"/>
</dbReference>
<reference evidence="5 6" key="1">
    <citation type="journal article" date="2013" name="PLoS Genet.">
        <title>The genome and development-dependent transcriptomes of Pyronema confluens: a window into fungal evolution.</title>
        <authorList>
            <person name="Traeger S."/>
            <person name="Altegoer F."/>
            <person name="Freitag M."/>
            <person name="Gabaldon T."/>
            <person name="Kempken F."/>
            <person name="Kumar A."/>
            <person name="Marcet-Houben M."/>
            <person name="Poggeler S."/>
            <person name="Stajich J.E."/>
            <person name="Nowrousian M."/>
        </authorList>
    </citation>
    <scope>NUCLEOTIDE SEQUENCE [LARGE SCALE GENOMIC DNA]</scope>
    <source>
        <strain evidence="6">CBS 100304</strain>
        <tissue evidence="5">Vegetative mycelium</tissue>
    </source>
</reference>
<accession>U4LL12</accession>
<comment type="catalytic activity">
    <reaction evidence="1">
        <text>Hydrolysis of terminal, non-reducing alpha-D-galactose residues in alpha-D-galactosides, including galactose oligosaccharides, galactomannans and galactolipids.</text>
        <dbReference type="EC" id="3.2.1.22"/>
    </reaction>
</comment>
<dbReference type="Gene3D" id="3.20.20.70">
    <property type="entry name" value="Aldolase class I"/>
    <property type="match status" value="1"/>
</dbReference>
<comment type="catalytic activity">
    <reaction evidence="4">
        <text>alpha-D-galactosyl-(1-&gt;3)-1D-myo-inositol + sucrose = raffinose + myo-inositol</text>
        <dbReference type="Rhea" id="RHEA:20161"/>
        <dbReference type="ChEBI" id="CHEBI:16634"/>
        <dbReference type="ChEBI" id="CHEBI:17268"/>
        <dbReference type="ChEBI" id="CHEBI:17505"/>
        <dbReference type="ChEBI" id="CHEBI:17992"/>
        <dbReference type="EC" id="2.4.1.82"/>
    </reaction>
</comment>
<name>U4LL12_PYROM</name>
<organism evidence="5 6">
    <name type="scientific">Pyronema omphalodes (strain CBS 100304)</name>
    <name type="common">Pyronema confluens</name>
    <dbReference type="NCBI Taxonomy" id="1076935"/>
    <lineage>
        <taxon>Eukaryota</taxon>
        <taxon>Fungi</taxon>
        <taxon>Dikarya</taxon>
        <taxon>Ascomycota</taxon>
        <taxon>Pezizomycotina</taxon>
        <taxon>Pezizomycetes</taxon>
        <taxon>Pezizales</taxon>
        <taxon>Pyronemataceae</taxon>
        <taxon>Pyronema</taxon>
    </lineage>
</organism>
<proteinExistence type="inferred from homology"/>
<dbReference type="InterPro" id="IPR008811">
    <property type="entry name" value="Glycosyl_hydrolases_36"/>
</dbReference>
<dbReference type="GO" id="GO:0004557">
    <property type="term" value="F:alpha-galactosidase activity"/>
    <property type="evidence" value="ECO:0007669"/>
    <property type="project" value="UniProtKB-EC"/>
</dbReference>
<dbReference type="PANTHER" id="PTHR31268:SF32">
    <property type="entry name" value="GALACTINOL--SUCROSE GALACTOSYLTRANSFERASE 2-RELATED"/>
    <property type="match status" value="1"/>
</dbReference>
<keyword evidence="5" id="KW-0328">Glycosyltransferase</keyword>
<protein>
    <submittedName>
        <fullName evidence="5">Similar to Probable galactinol--sucrose galactosyltransferase 6 acc. no. Q8RX87</fullName>
    </submittedName>
</protein>
<keyword evidence="6" id="KW-1185">Reference proteome</keyword>
<dbReference type="STRING" id="1076935.U4LL12"/>
<dbReference type="EMBL" id="HF935415">
    <property type="protein sequence ID" value="CCX30055.1"/>
    <property type="molecule type" value="Genomic_DNA"/>
</dbReference>